<evidence type="ECO:0008006" key="3">
    <source>
        <dbReference type="Google" id="ProtNLM"/>
    </source>
</evidence>
<sequence length="112" mass="13092">DSHSNEFNLGWDTICEFDVWLANEQLTRCFDFCLVQTLTGLPQFEKKLCYICSRHGTGGVKEYMKQFPEREHKIPGKHTSCKCSLVVKHYPDTHRILGKYHDAHNHPLSREN</sequence>
<dbReference type="AlphaFoldDB" id="A0AAD6Z8I9"/>
<gene>
    <name evidence="1" type="ORF">DFH08DRAFT_628525</name>
</gene>
<protein>
    <recommendedName>
        <fullName evidence="3">FAR1 domain-containing protein</fullName>
    </recommendedName>
</protein>
<name>A0AAD6Z8I9_9AGAR</name>
<keyword evidence="2" id="KW-1185">Reference proteome</keyword>
<accession>A0AAD6Z8I9</accession>
<feature type="non-terminal residue" evidence="1">
    <location>
        <position position="1"/>
    </location>
</feature>
<reference evidence="1" key="1">
    <citation type="submission" date="2023-03" db="EMBL/GenBank/DDBJ databases">
        <title>Massive genome expansion in bonnet fungi (Mycena s.s.) driven by repeated elements and novel gene families across ecological guilds.</title>
        <authorList>
            <consortium name="Lawrence Berkeley National Laboratory"/>
            <person name="Harder C.B."/>
            <person name="Miyauchi S."/>
            <person name="Viragh M."/>
            <person name="Kuo A."/>
            <person name="Thoen E."/>
            <person name="Andreopoulos B."/>
            <person name="Lu D."/>
            <person name="Skrede I."/>
            <person name="Drula E."/>
            <person name="Henrissat B."/>
            <person name="Morin E."/>
            <person name="Kohler A."/>
            <person name="Barry K."/>
            <person name="LaButti K."/>
            <person name="Morin E."/>
            <person name="Salamov A."/>
            <person name="Lipzen A."/>
            <person name="Mereny Z."/>
            <person name="Hegedus B."/>
            <person name="Baldrian P."/>
            <person name="Stursova M."/>
            <person name="Weitz H."/>
            <person name="Taylor A."/>
            <person name="Grigoriev I.V."/>
            <person name="Nagy L.G."/>
            <person name="Martin F."/>
            <person name="Kauserud H."/>
        </authorList>
    </citation>
    <scope>NUCLEOTIDE SEQUENCE</scope>
    <source>
        <strain evidence="1">CBHHK002</strain>
    </source>
</reference>
<dbReference type="Proteomes" id="UP001218218">
    <property type="component" value="Unassembled WGS sequence"/>
</dbReference>
<comment type="caution">
    <text evidence="1">The sequence shown here is derived from an EMBL/GenBank/DDBJ whole genome shotgun (WGS) entry which is preliminary data.</text>
</comment>
<feature type="non-terminal residue" evidence="1">
    <location>
        <position position="112"/>
    </location>
</feature>
<proteinExistence type="predicted"/>
<dbReference type="EMBL" id="JARIHO010000075">
    <property type="protein sequence ID" value="KAJ7311516.1"/>
    <property type="molecule type" value="Genomic_DNA"/>
</dbReference>
<evidence type="ECO:0000313" key="2">
    <source>
        <dbReference type="Proteomes" id="UP001218218"/>
    </source>
</evidence>
<evidence type="ECO:0000313" key="1">
    <source>
        <dbReference type="EMBL" id="KAJ7311516.1"/>
    </source>
</evidence>
<organism evidence="1 2">
    <name type="scientific">Mycena albidolilacea</name>
    <dbReference type="NCBI Taxonomy" id="1033008"/>
    <lineage>
        <taxon>Eukaryota</taxon>
        <taxon>Fungi</taxon>
        <taxon>Dikarya</taxon>
        <taxon>Basidiomycota</taxon>
        <taxon>Agaricomycotina</taxon>
        <taxon>Agaricomycetes</taxon>
        <taxon>Agaricomycetidae</taxon>
        <taxon>Agaricales</taxon>
        <taxon>Marasmiineae</taxon>
        <taxon>Mycenaceae</taxon>
        <taxon>Mycena</taxon>
    </lineage>
</organism>